<dbReference type="GO" id="GO:0004829">
    <property type="term" value="F:threonine-tRNA ligase activity"/>
    <property type="evidence" value="ECO:0007669"/>
    <property type="project" value="UniProtKB-EC"/>
</dbReference>
<dbReference type="FunFam" id="3.30.930.10:FF:000039">
    <property type="entry name" value="Threonyl-tRNA synthetase, mitochondrial"/>
    <property type="match status" value="1"/>
</dbReference>
<evidence type="ECO:0000256" key="10">
    <source>
        <dbReference type="ARBA" id="ARBA00023146"/>
    </source>
</evidence>
<dbReference type="RefSeq" id="XP_037164277.1">
    <property type="nucleotide sequence ID" value="XM_037308732.1"/>
</dbReference>
<dbReference type="InterPro" id="IPR002314">
    <property type="entry name" value="aa-tRNA-synt_IIb"/>
</dbReference>
<dbReference type="InterPro" id="IPR006195">
    <property type="entry name" value="aa-tRNA-synth_II"/>
</dbReference>
<evidence type="ECO:0000313" key="16">
    <source>
        <dbReference type="Proteomes" id="UP000578531"/>
    </source>
</evidence>
<keyword evidence="9" id="KW-0496">Mitochondrion</keyword>
<evidence type="ECO:0000256" key="1">
    <source>
        <dbReference type="ARBA" id="ARBA00004305"/>
    </source>
</evidence>
<dbReference type="SUPFAM" id="SSF52954">
    <property type="entry name" value="Class II aaRS ABD-related"/>
    <property type="match status" value="1"/>
</dbReference>
<evidence type="ECO:0000256" key="8">
    <source>
        <dbReference type="ARBA" id="ARBA00022946"/>
    </source>
</evidence>
<evidence type="ECO:0000313" key="15">
    <source>
        <dbReference type="EMBL" id="KAF6234896.1"/>
    </source>
</evidence>
<comment type="subcellular location">
    <subcellularLocation>
        <location evidence="1">Mitochondrion matrix</location>
    </subcellularLocation>
</comment>
<reference evidence="15 16" key="1">
    <citation type="journal article" date="2020" name="Genomics">
        <title>Complete, high-quality genomes from long-read metagenomic sequencing of two wolf lichen thalli reveals enigmatic genome architecture.</title>
        <authorList>
            <person name="McKenzie S.K."/>
            <person name="Walston R.F."/>
            <person name="Allen J.L."/>
        </authorList>
    </citation>
    <scope>NUCLEOTIDE SEQUENCE [LARGE SCALE GENOMIC DNA]</scope>
    <source>
        <strain evidence="15">WasteWater2</strain>
    </source>
</reference>
<keyword evidence="4" id="KW-0436">Ligase</keyword>
<evidence type="ECO:0000256" key="7">
    <source>
        <dbReference type="ARBA" id="ARBA00022917"/>
    </source>
</evidence>
<dbReference type="Pfam" id="PF00587">
    <property type="entry name" value="tRNA-synt_2b"/>
    <property type="match status" value="1"/>
</dbReference>
<evidence type="ECO:0000259" key="14">
    <source>
        <dbReference type="PROSITE" id="PS50862"/>
    </source>
</evidence>
<dbReference type="GO" id="GO:0006435">
    <property type="term" value="P:threonyl-tRNA aminoacylation"/>
    <property type="evidence" value="ECO:0007669"/>
    <property type="project" value="InterPro"/>
</dbReference>
<feature type="domain" description="Aminoacyl-transfer RNA synthetases class-II family profile" evidence="14">
    <location>
        <begin position="126"/>
        <end position="439"/>
    </location>
</feature>
<evidence type="ECO:0000256" key="2">
    <source>
        <dbReference type="ARBA" id="ARBA00008226"/>
    </source>
</evidence>
<gene>
    <name evidence="15" type="ORF">HO173_006826</name>
</gene>
<organism evidence="15 16">
    <name type="scientific">Letharia columbiana</name>
    <dbReference type="NCBI Taxonomy" id="112416"/>
    <lineage>
        <taxon>Eukaryota</taxon>
        <taxon>Fungi</taxon>
        <taxon>Dikarya</taxon>
        <taxon>Ascomycota</taxon>
        <taxon>Pezizomycotina</taxon>
        <taxon>Lecanoromycetes</taxon>
        <taxon>OSLEUM clade</taxon>
        <taxon>Lecanoromycetidae</taxon>
        <taxon>Lecanorales</taxon>
        <taxon>Lecanorineae</taxon>
        <taxon>Parmeliaceae</taxon>
        <taxon>Letharia</taxon>
    </lineage>
</organism>
<comment type="similarity">
    <text evidence="2">Belongs to the class-II aminoacyl-tRNA synthetase family.</text>
</comment>
<feature type="region of interest" description="Disordered" evidence="13">
    <location>
        <begin position="74"/>
        <end position="102"/>
    </location>
</feature>
<dbReference type="Gene3D" id="3.40.50.800">
    <property type="entry name" value="Anticodon-binding domain"/>
    <property type="match status" value="1"/>
</dbReference>
<protein>
    <recommendedName>
        <fullName evidence="3">threonine--tRNA ligase</fullName>
        <ecNumber evidence="3">6.1.1.3</ecNumber>
    </recommendedName>
    <alternativeName>
        <fullName evidence="11">Threonyl-tRNA synthetase</fullName>
    </alternativeName>
</protein>
<dbReference type="AlphaFoldDB" id="A0A8H6FUC7"/>
<dbReference type="InterPro" id="IPR004154">
    <property type="entry name" value="Anticodon-bd"/>
</dbReference>
<evidence type="ECO:0000256" key="9">
    <source>
        <dbReference type="ARBA" id="ARBA00023128"/>
    </source>
</evidence>
<dbReference type="PRINTS" id="PR01047">
    <property type="entry name" value="TRNASYNTHTHR"/>
</dbReference>
<keyword evidence="6" id="KW-0067">ATP-binding</keyword>
<dbReference type="NCBIfam" id="TIGR00418">
    <property type="entry name" value="thrS"/>
    <property type="match status" value="1"/>
</dbReference>
<dbReference type="InterPro" id="IPR033728">
    <property type="entry name" value="ThrRS_core"/>
</dbReference>
<dbReference type="Proteomes" id="UP000578531">
    <property type="component" value="Unassembled WGS sequence"/>
</dbReference>
<keyword evidence="7" id="KW-0648">Protein biosynthesis</keyword>
<evidence type="ECO:0000256" key="5">
    <source>
        <dbReference type="ARBA" id="ARBA00022741"/>
    </source>
</evidence>
<comment type="catalytic activity">
    <reaction evidence="12">
        <text>tRNA(Thr) + L-threonine + ATP = L-threonyl-tRNA(Thr) + AMP + diphosphate + H(+)</text>
        <dbReference type="Rhea" id="RHEA:24624"/>
        <dbReference type="Rhea" id="RHEA-COMP:9670"/>
        <dbReference type="Rhea" id="RHEA-COMP:9704"/>
        <dbReference type="ChEBI" id="CHEBI:15378"/>
        <dbReference type="ChEBI" id="CHEBI:30616"/>
        <dbReference type="ChEBI" id="CHEBI:33019"/>
        <dbReference type="ChEBI" id="CHEBI:57926"/>
        <dbReference type="ChEBI" id="CHEBI:78442"/>
        <dbReference type="ChEBI" id="CHEBI:78534"/>
        <dbReference type="ChEBI" id="CHEBI:456215"/>
        <dbReference type="EC" id="6.1.1.3"/>
    </reaction>
</comment>
<evidence type="ECO:0000256" key="13">
    <source>
        <dbReference type="SAM" id="MobiDB-lite"/>
    </source>
</evidence>
<dbReference type="Gene3D" id="3.30.930.10">
    <property type="entry name" value="Bira Bifunctional Protein, Domain 2"/>
    <property type="match status" value="1"/>
</dbReference>
<keyword evidence="8" id="KW-0809">Transit peptide</keyword>
<proteinExistence type="inferred from homology"/>
<dbReference type="PANTHER" id="PTHR11451:SF50">
    <property type="entry name" value="THREONINE--TRNA LIGASE, MITOCHONDRIAL"/>
    <property type="match status" value="1"/>
</dbReference>
<evidence type="ECO:0000256" key="6">
    <source>
        <dbReference type="ARBA" id="ARBA00022840"/>
    </source>
</evidence>
<name>A0A8H6FUC7_9LECA</name>
<evidence type="ECO:0000256" key="11">
    <source>
        <dbReference type="ARBA" id="ARBA00031900"/>
    </source>
</evidence>
<dbReference type="EC" id="6.1.1.3" evidence="3"/>
<feature type="compositionally biased region" description="Basic and acidic residues" evidence="13">
    <location>
        <begin position="86"/>
        <end position="102"/>
    </location>
</feature>
<dbReference type="GeneID" id="59288484"/>
<sequence length="596" mass="67339">MICNRGTYLETEDINQFMRFARLLQPKQKSQSAWTPPPITAKGLSLTARRSCSCGAPVYFSATGPLRAQDKSKRKIAFGRGQTGNRGEKVKPHAELDPAPDHRTIGTAQSLFTTHTSSPGAPFFQPDGTHIFNKLTAFLRAQYPAFGFREVLTPTMYKQSLWEQSGHWANYKDDMFTVTRSSSHKPEAVPVEFSDGRMQPEKYVNEDTEPEEFGLKPMNCPGHCLLFQSQRRSYRDLPIRYADFSPLHRNEISGALSGLTRVRRFHQDDGHIFCRPSQVKSEISKSLDFVRLVYQTLGFQDYALVLSTRPKKDYIGTLDEWNRAEDQLKEALDASKKLWSTNPGDGAFYGPKIDVIVRDSDGKKHQTATIQLDFQLPKRFLLGYEAPAPELEAKGEPTTNSVSRQTMGTVTPVMIHRAVLGSLERFMALLLEHHNGQLPFWLSPRQVIILTVTDNSPVIRFAENLKDSLSNTALDNLPKQIHCRTYTVDVDDSGDSISQKIARAKNKKYNMICVVGERNIAGAKKEGEWPTLDVDVTAQPNQRKTWDAIEKIRPGSQAPVQKDRGVGSKFRKMSPGVRLRVDQCKKLMRTLTEEYL</sequence>
<dbReference type="GO" id="GO:0005524">
    <property type="term" value="F:ATP binding"/>
    <property type="evidence" value="ECO:0007669"/>
    <property type="project" value="UniProtKB-KW"/>
</dbReference>
<comment type="caution">
    <text evidence="15">The sequence shown here is derived from an EMBL/GenBank/DDBJ whole genome shotgun (WGS) entry which is preliminary data.</text>
</comment>
<keyword evidence="5" id="KW-0547">Nucleotide-binding</keyword>
<dbReference type="OrthoDB" id="5423599at2759"/>
<dbReference type="InterPro" id="IPR045864">
    <property type="entry name" value="aa-tRNA-synth_II/BPL/LPL"/>
</dbReference>
<dbReference type="GO" id="GO:0005759">
    <property type="term" value="C:mitochondrial matrix"/>
    <property type="evidence" value="ECO:0007669"/>
    <property type="project" value="UniProtKB-SubCell"/>
</dbReference>
<evidence type="ECO:0000256" key="4">
    <source>
        <dbReference type="ARBA" id="ARBA00022598"/>
    </source>
</evidence>
<accession>A0A8H6FUC7</accession>
<dbReference type="InterPro" id="IPR002320">
    <property type="entry name" value="Thr-tRNA-ligase_IIa"/>
</dbReference>
<dbReference type="SUPFAM" id="SSF55681">
    <property type="entry name" value="Class II aaRS and biotin synthetases"/>
    <property type="match status" value="1"/>
</dbReference>
<keyword evidence="16" id="KW-1185">Reference proteome</keyword>
<dbReference type="InterPro" id="IPR036621">
    <property type="entry name" value="Anticodon-bd_dom_sf"/>
</dbReference>
<dbReference type="PROSITE" id="PS50862">
    <property type="entry name" value="AA_TRNA_LIGASE_II"/>
    <property type="match status" value="1"/>
</dbReference>
<keyword evidence="10" id="KW-0030">Aminoacyl-tRNA synthetase</keyword>
<dbReference type="EMBL" id="JACCJC010000027">
    <property type="protein sequence ID" value="KAF6234896.1"/>
    <property type="molecule type" value="Genomic_DNA"/>
</dbReference>
<evidence type="ECO:0000256" key="3">
    <source>
        <dbReference type="ARBA" id="ARBA00013163"/>
    </source>
</evidence>
<dbReference type="PANTHER" id="PTHR11451">
    <property type="entry name" value="THREONINE-TRNA LIGASE"/>
    <property type="match status" value="1"/>
</dbReference>
<evidence type="ECO:0000256" key="12">
    <source>
        <dbReference type="ARBA" id="ARBA00049515"/>
    </source>
</evidence>
<dbReference type="Pfam" id="PF03129">
    <property type="entry name" value="HGTP_anticodon"/>
    <property type="match status" value="1"/>
</dbReference>
<dbReference type="CDD" id="cd00771">
    <property type="entry name" value="ThrRS_core"/>
    <property type="match status" value="1"/>
</dbReference>